<keyword evidence="3" id="KW-1003">Cell membrane</keyword>
<evidence type="ECO:0000256" key="3">
    <source>
        <dbReference type="ARBA" id="ARBA00022475"/>
    </source>
</evidence>
<keyword evidence="6 8" id="KW-0472">Membrane</keyword>
<dbReference type="Proteomes" id="UP000351155">
    <property type="component" value="Unassembled WGS sequence"/>
</dbReference>
<evidence type="ECO:0000256" key="4">
    <source>
        <dbReference type="ARBA" id="ARBA00022692"/>
    </source>
</evidence>
<feature type="transmembrane region" description="Helical" evidence="8">
    <location>
        <begin position="58"/>
        <end position="76"/>
    </location>
</feature>
<feature type="transmembrane region" description="Helical" evidence="8">
    <location>
        <begin position="175"/>
        <end position="197"/>
    </location>
</feature>
<gene>
    <name evidence="9" type="primary">gntT_1</name>
    <name evidence="9" type="ORF">NCTC12126_03247</name>
</gene>
<comment type="subcellular location">
    <subcellularLocation>
        <location evidence="1">Cell membrane</location>
        <topology evidence="1">Multi-pass membrane protein</topology>
    </subcellularLocation>
</comment>
<dbReference type="EMBL" id="CAADIW010000026">
    <property type="protein sequence ID" value="VFS32968.1"/>
    <property type="molecule type" value="Genomic_DNA"/>
</dbReference>
<evidence type="ECO:0000256" key="2">
    <source>
        <dbReference type="ARBA" id="ARBA00022448"/>
    </source>
</evidence>
<comment type="similarity">
    <text evidence="7">Belongs to the GntP permease family.</text>
</comment>
<dbReference type="InterPro" id="IPR003474">
    <property type="entry name" value="Glcn_transporter"/>
</dbReference>
<evidence type="ECO:0000256" key="5">
    <source>
        <dbReference type="ARBA" id="ARBA00022989"/>
    </source>
</evidence>
<dbReference type="Pfam" id="PF02447">
    <property type="entry name" value="GntP_permease"/>
    <property type="match status" value="1"/>
</dbReference>
<reference evidence="9 10" key="1">
    <citation type="submission" date="2019-03" db="EMBL/GenBank/DDBJ databases">
        <authorList>
            <consortium name="Pathogen Informatics"/>
        </authorList>
    </citation>
    <scope>NUCLEOTIDE SEQUENCE [LARGE SCALE GENOMIC DNA]</scope>
    <source>
        <strain evidence="9 10">NCTC12126</strain>
    </source>
</reference>
<feature type="transmembrane region" description="Helical" evidence="8">
    <location>
        <begin position="134"/>
        <end position="154"/>
    </location>
</feature>
<accession>A0A484YA48</accession>
<evidence type="ECO:0000256" key="7">
    <source>
        <dbReference type="ARBA" id="ARBA00049663"/>
    </source>
</evidence>
<keyword evidence="2" id="KW-0813">Transport</keyword>
<evidence type="ECO:0000256" key="6">
    <source>
        <dbReference type="ARBA" id="ARBA00023136"/>
    </source>
</evidence>
<dbReference type="GO" id="GO:0005886">
    <property type="term" value="C:plasma membrane"/>
    <property type="evidence" value="ECO:0007669"/>
    <property type="project" value="UniProtKB-SubCell"/>
</dbReference>
<proteinExistence type="inferred from homology"/>
<dbReference type="PANTHER" id="PTHR30354:SF22">
    <property type="entry name" value="HIGH-AFFINITY GLUCONATE TRANSPORTER"/>
    <property type="match status" value="1"/>
</dbReference>
<dbReference type="NCBIfam" id="TIGR00791">
    <property type="entry name" value="gntP"/>
    <property type="match status" value="1"/>
</dbReference>
<evidence type="ECO:0000313" key="10">
    <source>
        <dbReference type="Proteomes" id="UP000351155"/>
    </source>
</evidence>
<keyword evidence="5 8" id="KW-1133">Transmembrane helix</keyword>
<protein>
    <submittedName>
        <fullName evidence="9">Gluconate transporter</fullName>
    </submittedName>
</protein>
<feature type="transmembrane region" description="Helical" evidence="8">
    <location>
        <begin position="97"/>
        <end position="122"/>
    </location>
</feature>
<name>A0A484YA48_9ENTR</name>
<organism evidence="9 10">
    <name type="scientific">Enterobacter cancerogenus</name>
    <dbReference type="NCBI Taxonomy" id="69218"/>
    <lineage>
        <taxon>Bacteria</taxon>
        <taxon>Pseudomonadati</taxon>
        <taxon>Pseudomonadota</taxon>
        <taxon>Gammaproteobacteria</taxon>
        <taxon>Enterobacterales</taxon>
        <taxon>Enterobacteriaceae</taxon>
        <taxon>Enterobacter</taxon>
        <taxon>Enterobacter cloacae complex</taxon>
    </lineage>
</organism>
<evidence type="ECO:0000313" key="9">
    <source>
        <dbReference type="EMBL" id="VFS32968.1"/>
    </source>
</evidence>
<sequence>MPLVIVAIGVVLLLLLMIRFKLNGFIALVLVALAVGLMQGMPLVKVISSIKAGVGGTLGSLALIMGFGAMLGKMLADCGGAQRIATTLIAKFGKQHIQWAVVLTGFTVGFALFYEVGFVLMLPLVFTIAAAANIPLLFVGVPMAAALSVTHGFLPPHPGPTAIATIFHADMGKTLLFGTILAIPTVILAGPVFARFLKGIDKPIPEGLYSAKTFTEEEMPGFGVSVWTSLVPVILMAMRAIAEMVLPKGHAFLERGGVPGATRSWRR</sequence>
<dbReference type="GO" id="GO:0015128">
    <property type="term" value="F:gluconate transmembrane transporter activity"/>
    <property type="evidence" value="ECO:0007669"/>
    <property type="project" value="InterPro"/>
</dbReference>
<feature type="transmembrane region" description="Helical" evidence="8">
    <location>
        <begin position="222"/>
        <end position="242"/>
    </location>
</feature>
<evidence type="ECO:0000256" key="8">
    <source>
        <dbReference type="SAM" id="Phobius"/>
    </source>
</evidence>
<dbReference type="AlphaFoldDB" id="A0A484YA48"/>
<evidence type="ECO:0000256" key="1">
    <source>
        <dbReference type="ARBA" id="ARBA00004651"/>
    </source>
</evidence>
<keyword evidence="4 8" id="KW-0812">Transmembrane</keyword>
<dbReference type="PANTHER" id="PTHR30354">
    <property type="entry name" value="GNT FAMILY GLUCONATE TRANSPORTER"/>
    <property type="match status" value="1"/>
</dbReference>